<organism evidence="1 2">
    <name type="scientific">Papaver somniferum</name>
    <name type="common">Opium poppy</name>
    <dbReference type="NCBI Taxonomy" id="3469"/>
    <lineage>
        <taxon>Eukaryota</taxon>
        <taxon>Viridiplantae</taxon>
        <taxon>Streptophyta</taxon>
        <taxon>Embryophyta</taxon>
        <taxon>Tracheophyta</taxon>
        <taxon>Spermatophyta</taxon>
        <taxon>Magnoliopsida</taxon>
        <taxon>Ranunculales</taxon>
        <taxon>Papaveraceae</taxon>
        <taxon>Papaveroideae</taxon>
        <taxon>Papaver</taxon>
    </lineage>
</organism>
<keyword evidence="2" id="KW-1185">Reference proteome</keyword>
<gene>
    <name evidence="1" type="ORF">C5167_008640</name>
</gene>
<protein>
    <submittedName>
        <fullName evidence="1">Uncharacterized protein</fullName>
    </submittedName>
</protein>
<name>A0A4Y7JV43_PAPSO</name>
<sequence>MGRRNGIVINEDNNKGKDINDTWVEVEGEINNIPTTVAEEVLLEEEGENAPSLGENLVNITKATKMKEKEVNDLVCAETEQDINWDIFLPGNKRQEADTSMAKAEFSSESLSPTDIIEQKIQQNIQVHRERYKP</sequence>
<evidence type="ECO:0000313" key="2">
    <source>
        <dbReference type="Proteomes" id="UP000316621"/>
    </source>
</evidence>
<reference evidence="1 2" key="1">
    <citation type="journal article" date="2018" name="Science">
        <title>The opium poppy genome and morphinan production.</title>
        <authorList>
            <person name="Guo L."/>
            <person name="Winzer T."/>
            <person name="Yang X."/>
            <person name="Li Y."/>
            <person name="Ning Z."/>
            <person name="He Z."/>
            <person name="Teodor R."/>
            <person name="Lu Y."/>
            <person name="Bowser T.A."/>
            <person name="Graham I.A."/>
            <person name="Ye K."/>
        </authorList>
    </citation>
    <scope>NUCLEOTIDE SEQUENCE [LARGE SCALE GENOMIC DNA]</scope>
    <source>
        <strain evidence="2">cv. HN1</strain>
        <tissue evidence="1">Leaves</tissue>
    </source>
</reference>
<dbReference type="EMBL" id="CM010720">
    <property type="protein sequence ID" value="RZC64954.1"/>
    <property type="molecule type" value="Genomic_DNA"/>
</dbReference>
<dbReference type="AlphaFoldDB" id="A0A4Y7JV43"/>
<proteinExistence type="predicted"/>
<dbReference type="Gramene" id="RZC64954">
    <property type="protein sequence ID" value="RZC64954"/>
    <property type="gene ID" value="C5167_008640"/>
</dbReference>
<evidence type="ECO:0000313" key="1">
    <source>
        <dbReference type="EMBL" id="RZC64954.1"/>
    </source>
</evidence>
<accession>A0A4Y7JV43</accession>
<dbReference type="Proteomes" id="UP000316621">
    <property type="component" value="Chromosome 6"/>
</dbReference>